<keyword evidence="6 8" id="KW-0503">Monooxygenase</keyword>
<evidence type="ECO:0000256" key="1">
    <source>
        <dbReference type="ARBA" id="ARBA00010617"/>
    </source>
</evidence>
<evidence type="ECO:0000256" key="2">
    <source>
        <dbReference type="ARBA" id="ARBA00022617"/>
    </source>
</evidence>
<dbReference type="SUPFAM" id="SSF48264">
    <property type="entry name" value="Cytochrome P450"/>
    <property type="match status" value="1"/>
</dbReference>
<dbReference type="PROSITE" id="PS00086">
    <property type="entry name" value="CYTOCHROME_P450"/>
    <property type="match status" value="1"/>
</dbReference>
<dbReference type="CDD" id="cd11072">
    <property type="entry name" value="CYP71-like"/>
    <property type="match status" value="1"/>
</dbReference>
<comment type="similarity">
    <text evidence="1 8">Belongs to the cytochrome P450 family.</text>
</comment>
<evidence type="ECO:0000256" key="4">
    <source>
        <dbReference type="ARBA" id="ARBA00023002"/>
    </source>
</evidence>
<dbReference type="EMBL" id="CM010715">
    <property type="protein sequence ID" value="RZC47135.1"/>
    <property type="molecule type" value="Genomic_DNA"/>
</dbReference>
<dbReference type="PANTHER" id="PTHR47955:SF8">
    <property type="entry name" value="CYTOCHROME P450 71D11-LIKE"/>
    <property type="match status" value="1"/>
</dbReference>
<dbReference type="GO" id="GO:0005506">
    <property type="term" value="F:iron ion binding"/>
    <property type="evidence" value="ECO:0007669"/>
    <property type="project" value="InterPro"/>
</dbReference>
<dbReference type="AlphaFoldDB" id="A0A4Y7II59"/>
<keyword evidence="5 7" id="KW-0408">Iron</keyword>
<dbReference type="GO" id="GO:0004497">
    <property type="term" value="F:monooxygenase activity"/>
    <property type="evidence" value="ECO:0007669"/>
    <property type="project" value="UniProtKB-KW"/>
</dbReference>
<accession>A0A4Y7II59</accession>
<dbReference type="InterPro" id="IPR002401">
    <property type="entry name" value="Cyt_P450_E_grp-I"/>
</dbReference>
<dbReference type="PRINTS" id="PR00385">
    <property type="entry name" value="P450"/>
</dbReference>
<reference evidence="9 10" key="1">
    <citation type="journal article" date="2018" name="Science">
        <title>The opium poppy genome and morphinan production.</title>
        <authorList>
            <person name="Guo L."/>
            <person name="Winzer T."/>
            <person name="Yang X."/>
            <person name="Li Y."/>
            <person name="Ning Z."/>
            <person name="He Z."/>
            <person name="Teodor R."/>
            <person name="Lu Y."/>
            <person name="Bowser T.A."/>
            <person name="Graham I.A."/>
            <person name="Ye K."/>
        </authorList>
    </citation>
    <scope>NUCLEOTIDE SEQUENCE [LARGE SCALE GENOMIC DNA]</scope>
    <source>
        <strain evidence="10">cv. HN1</strain>
        <tissue evidence="9">Leaves</tissue>
    </source>
</reference>
<evidence type="ECO:0000256" key="5">
    <source>
        <dbReference type="ARBA" id="ARBA00023004"/>
    </source>
</evidence>
<dbReference type="PANTHER" id="PTHR47955">
    <property type="entry name" value="CYTOCHROME P450 FAMILY 71 PROTEIN"/>
    <property type="match status" value="1"/>
</dbReference>
<dbReference type="GO" id="GO:0016705">
    <property type="term" value="F:oxidoreductase activity, acting on paired donors, with incorporation or reduction of molecular oxygen"/>
    <property type="evidence" value="ECO:0007669"/>
    <property type="project" value="InterPro"/>
</dbReference>
<dbReference type="GO" id="GO:0033075">
    <property type="term" value="P:isoquinoline alkaloid biosynthetic process"/>
    <property type="evidence" value="ECO:0007669"/>
    <property type="project" value="UniProtKB-ARBA"/>
</dbReference>
<organism evidence="9 10">
    <name type="scientific">Papaver somniferum</name>
    <name type="common">Opium poppy</name>
    <dbReference type="NCBI Taxonomy" id="3469"/>
    <lineage>
        <taxon>Eukaryota</taxon>
        <taxon>Viridiplantae</taxon>
        <taxon>Streptophyta</taxon>
        <taxon>Embryophyta</taxon>
        <taxon>Tracheophyta</taxon>
        <taxon>Spermatophyta</taxon>
        <taxon>Magnoliopsida</taxon>
        <taxon>Ranunculales</taxon>
        <taxon>Papaveraceae</taxon>
        <taxon>Papaveroideae</taxon>
        <taxon>Papaver</taxon>
    </lineage>
</organism>
<evidence type="ECO:0000256" key="6">
    <source>
        <dbReference type="ARBA" id="ARBA00023033"/>
    </source>
</evidence>
<dbReference type="GO" id="GO:0020037">
    <property type="term" value="F:heme binding"/>
    <property type="evidence" value="ECO:0007669"/>
    <property type="project" value="InterPro"/>
</dbReference>
<evidence type="ECO:0000256" key="3">
    <source>
        <dbReference type="ARBA" id="ARBA00022723"/>
    </source>
</evidence>
<comment type="cofactor">
    <cofactor evidence="7">
        <name>heme</name>
        <dbReference type="ChEBI" id="CHEBI:30413"/>
    </cofactor>
</comment>
<keyword evidence="3 7" id="KW-0479">Metal-binding</keyword>
<dbReference type="FunFam" id="1.10.630.10:FF:000043">
    <property type="entry name" value="Cytochrome P450 99A2"/>
    <property type="match status" value="1"/>
</dbReference>
<protein>
    <recommendedName>
        <fullName evidence="11">Cytochrome P450</fullName>
    </recommendedName>
</protein>
<dbReference type="Proteomes" id="UP000316621">
    <property type="component" value="Chromosome 1"/>
</dbReference>
<dbReference type="PRINTS" id="PR00463">
    <property type="entry name" value="EP450I"/>
</dbReference>
<evidence type="ECO:0000313" key="9">
    <source>
        <dbReference type="EMBL" id="RZC47135.1"/>
    </source>
</evidence>
<dbReference type="Gramene" id="RZC47135">
    <property type="protein sequence ID" value="RZC47135"/>
    <property type="gene ID" value="C5167_040067"/>
</dbReference>
<keyword evidence="4 8" id="KW-0560">Oxidoreductase</keyword>
<dbReference type="OMA" id="TITILWA"/>
<evidence type="ECO:0000256" key="8">
    <source>
        <dbReference type="RuleBase" id="RU000461"/>
    </source>
</evidence>
<dbReference type="Pfam" id="PF00067">
    <property type="entry name" value="p450"/>
    <property type="match status" value="1"/>
</dbReference>
<evidence type="ECO:0000256" key="7">
    <source>
        <dbReference type="PIRSR" id="PIRSR602401-1"/>
    </source>
</evidence>
<evidence type="ECO:0008006" key="11">
    <source>
        <dbReference type="Google" id="ProtNLM"/>
    </source>
</evidence>
<sequence>MDIQFSTQLLALLVFLFFVLMVVKNIGNVSGGSRSPPGPWKLPFIGNLHNMLALGLEPHRSLRNLANTYGPIMHLQLGEVPMLVVSSPSVVKQIMKTHDLSFAERPELHSGKIMLYDRSSVIFSRYGDYWREMRKIYVLHLLSAQHIPLIRPITEEEVKNTIKSISLQAGESVNLSKRLSALFNTITSRAAFGDKCKVNQKFIQMVRESLTLAGGLEDLFPSYKLLHRLDGKRSRLLRLHQEVDKFLEGVIQEHKKSRMVKNDDGKLEEEDLVDVLLRVQESGEFSLTTENIKAVIWEIFAGGTDTSTITILWAMSELLKNQRVMEKVQIEVRRVFGGMNSINGTDISKLEYLKLVIKETLRLHPPGPLTIRECRERCVIDGYDIPAKTKIIVNLWALARDPEYWSDPDTFEPERFDGSSVDYKGNNFEYLPFGAGRRMCPGMSFAMANVELTLAHLLYHFDWKIVGELKNPEELDMTELFGYAVCNLSLYSSYAF</sequence>
<dbReference type="InterPro" id="IPR036396">
    <property type="entry name" value="Cyt_P450_sf"/>
</dbReference>
<feature type="binding site" description="axial binding residue" evidence="7">
    <location>
        <position position="440"/>
    </location>
    <ligand>
        <name>heme</name>
        <dbReference type="ChEBI" id="CHEBI:30413"/>
    </ligand>
    <ligandPart>
        <name>Fe</name>
        <dbReference type="ChEBI" id="CHEBI:18248"/>
    </ligandPart>
</feature>
<evidence type="ECO:0000313" key="10">
    <source>
        <dbReference type="Proteomes" id="UP000316621"/>
    </source>
</evidence>
<dbReference type="InterPro" id="IPR017972">
    <property type="entry name" value="Cyt_P450_CS"/>
</dbReference>
<keyword evidence="2 7" id="KW-0349">Heme</keyword>
<dbReference type="Gene3D" id="1.10.630.10">
    <property type="entry name" value="Cytochrome P450"/>
    <property type="match status" value="1"/>
</dbReference>
<dbReference type="InterPro" id="IPR001128">
    <property type="entry name" value="Cyt_P450"/>
</dbReference>
<dbReference type="STRING" id="3469.A0A4Y7II59"/>
<gene>
    <name evidence="9" type="ORF">C5167_040067</name>
</gene>
<keyword evidence="10" id="KW-1185">Reference proteome</keyword>
<name>A0A4Y7II59_PAPSO</name>
<proteinExistence type="inferred from homology"/>